<dbReference type="PROSITE" id="PS01047">
    <property type="entry name" value="HMA_1"/>
    <property type="match status" value="1"/>
</dbReference>
<organism evidence="3 4">
    <name type="scientific">Mycetocola miduiensis</name>
    <dbReference type="NCBI Taxonomy" id="995034"/>
    <lineage>
        <taxon>Bacteria</taxon>
        <taxon>Bacillati</taxon>
        <taxon>Actinomycetota</taxon>
        <taxon>Actinomycetes</taxon>
        <taxon>Micrococcales</taxon>
        <taxon>Microbacteriaceae</taxon>
        <taxon>Mycetocola</taxon>
    </lineage>
</organism>
<dbReference type="EMBL" id="FOVM01000001">
    <property type="protein sequence ID" value="SFN35378.1"/>
    <property type="molecule type" value="Genomic_DNA"/>
</dbReference>
<dbReference type="InterPro" id="IPR036163">
    <property type="entry name" value="HMA_dom_sf"/>
</dbReference>
<dbReference type="Proteomes" id="UP000198867">
    <property type="component" value="Unassembled WGS sequence"/>
</dbReference>
<protein>
    <submittedName>
        <fullName evidence="3">Copper chaperone CopZ</fullName>
    </submittedName>
</protein>
<evidence type="ECO:0000313" key="3">
    <source>
        <dbReference type="EMBL" id="SFN35378.1"/>
    </source>
</evidence>
<keyword evidence="1" id="KW-0479">Metal-binding</keyword>
<proteinExistence type="predicted"/>
<evidence type="ECO:0000256" key="1">
    <source>
        <dbReference type="ARBA" id="ARBA00022723"/>
    </source>
</evidence>
<feature type="domain" description="HMA" evidence="2">
    <location>
        <begin position="62"/>
        <end position="130"/>
    </location>
</feature>
<gene>
    <name evidence="3" type="ORF">SAMN05216219_0095</name>
</gene>
<dbReference type="InterPro" id="IPR006121">
    <property type="entry name" value="HMA_dom"/>
</dbReference>
<reference evidence="4" key="1">
    <citation type="submission" date="2016-10" db="EMBL/GenBank/DDBJ databases">
        <authorList>
            <person name="Varghese N."/>
            <person name="Submissions S."/>
        </authorList>
    </citation>
    <scope>NUCLEOTIDE SEQUENCE [LARGE SCALE GENOMIC DNA]</scope>
    <source>
        <strain evidence="4">CGMCC 1.11101</strain>
    </source>
</reference>
<dbReference type="GO" id="GO:0046872">
    <property type="term" value="F:metal ion binding"/>
    <property type="evidence" value="ECO:0007669"/>
    <property type="project" value="UniProtKB-KW"/>
</dbReference>
<evidence type="ECO:0000259" key="2">
    <source>
        <dbReference type="PROSITE" id="PS50846"/>
    </source>
</evidence>
<dbReference type="CDD" id="cd00371">
    <property type="entry name" value="HMA"/>
    <property type="match status" value="1"/>
</dbReference>
<accession>A0A1I4YBH3</accession>
<dbReference type="RefSeq" id="WP_245762327.1">
    <property type="nucleotide sequence ID" value="NZ_FOVM01000001.1"/>
</dbReference>
<sequence>MTTGPLHDLGLTEKRTGLDAPSGGCCGGGAGGCACSQAAPAPALRADTVTGAPTTRVSMTPVTSVLGITGMTCGHCIASVMNELETIQGVDSVDVLLNNGGVSRVTVTSAYALDPDAVSAAVDEAGYELADIDAD</sequence>
<dbReference type="AlphaFoldDB" id="A0A1I4YBH3"/>
<keyword evidence="4" id="KW-1185">Reference proteome</keyword>
<dbReference type="Pfam" id="PF00403">
    <property type="entry name" value="HMA"/>
    <property type="match status" value="1"/>
</dbReference>
<dbReference type="SUPFAM" id="SSF55008">
    <property type="entry name" value="HMA, heavy metal-associated domain"/>
    <property type="match status" value="1"/>
</dbReference>
<dbReference type="InterPro" id="IPR017969">
    <property type="entry name" value="Heavy-metal-associated_CS"/>
</dbReference>
<name>A0A1I4YBH3_9MICO</name>
<dbReference type="Gene3D" id="3.30.70.100">
    <property type="match status" value="1"/>
</dbReference>
<evidence type="ECO:0000313" key="4">
    <source>
        <dbReference type="Proteomes" id="UP000198867"/>
    </source>
</evidence>
<dbReference type="STRING" id="995034.SAMN05216219_0095"/>
<dbReference type="PROSITE" id="PS50846">
    <property type="entry name" value="HMA_2"/>
    <property type="match status" value="1"/>
</dbReference>